<organism evidence="1 2">
    <name type="scientific">Corallincola holothuriorum</name>
    <dbReference type="NCBI Taxonomy" id="2282215"/>
    <lineage>
        <taxon>Bacteria</taxon>
        <taxon>Pseudomonadati</taxon>
        <taxon>Pseudomonadota</taxon>
        <taxon>Gammaproteobacteria</taxon>
        <taxon>Alteromonadales</taxon>
        <taxon>Psychromonadaceae</taxon>
        <taxon>Corallincola</taxon>
    </lineage>
</organism>
<evidence type="ECO:0000313" key="2">
    <source>
        <dbReference type="Proteomes" id="UP000252558"/>
    </source>
</evidence>
<dbReference type="AlphaFoldDB" id="A0A368N0U0"/>
<gene>
    <name evidence="1" type="ORF">DU002_19185</name>
</gene>
<comment type="caution">
    <text evidence="1">The sequence shown here is derived from an EMBL/GenBank/DDBJ whole genome shotgun (WGS) entry which is preliminary data.</text>
</comment>
<reference evidence="1 2" key="1">
    <citation type="submission" date="2018-07" db="EMBL/GenBank/DDBJ databases">
        <title>Corallincola holothuriorum sp. nov., a new facultative anaerobe isolated from sea cucumber Apostichopus japonicus.</title>
        <authorList>
            <person name="Xia H."/>
        </authorList>
    </citation>
    <scope>NUCLEOTIDE SEQUENCE [LARGE SCALE GENOMIC DNA]</scope>
    <source>
        <strain evidence="1 2">C4</strain>
    </source>
</reference>
<sequence length="119" mass="13223">MKNLVITLLAAICAGCAYNITYEDLTPEQKQRYREIEVKNPDLSRPYDVVKEVSGKICGEYGWVYENEALDALRASAAIEKLDAVIDVQCHKAGYGEKPGMCGDLITCKGQGIRYQDKS</sequence>
<proteinExistence type="predicted"/>
<dbReference type="RefSeq" id="WP_114340069.1">
    <property type="nucleotide sequence ID" value="NZ_QPID01000022.1"/>
</dbReference>
<dbReference type="Proteomes" id="UP000252558">
    <property type="component" value="Unassembled WGS sequence"/>
</dbReference>
<keyword evidence="2" id="KW-1185">Reference proteome</keyword>
<dbReference type="EMBL" id="QPID01000022">
    <property type="protein sequence ID" value="RCU42869.1"/>
    <property type="molecule type" value="Genomic_DNA"/>
</dbReference>
<accession>A0A368N0U0</accession>
<protein>
    <submittedName>
        <fullName evidence="1">Uncharacterized protein</fullName>
    </submittedName>
</protein>
<evidence type="ECO:0000313" key="1">
    <source>
        <dbReference type="EMBL" id="RCU42869.1"/>
    </source>
</evidence>
<name>A0A368N0U0_9GAMM</name>